<protein>
    <submittedName>
        <fullName evidence="1">Uncharacterized protein</fullName>
    </submittedName>
</protein>
<reference evidence="1" key="1">
    <citation type="submission" date="2023-11" db="EMBL/GenBank/DDBJ databases">
        <title>Genome assemblies of two species of porcelain crab, Petrolisthes cinctipes and Petrolisthes manimaculis (Anomura: Porcellanidae).</title>
        <authorList>
            <person name="Angst P."/>
        </authorList>
    </citation>
    <scope>NUCLEOTIDE SEQUENCE</scope>
    <source>
        <strain evidence="1">PB745_02</strain>
        <tissue evidence="1">Gill</tissue>
    </source>
</reference>
<evidence type="ECO:0000313" key="1">
    <source>
        <dbReference type="EMBL" id="KAK4324138.1"/>
    </source>
</evidence>
<dbReference type="AlphaFoldDB" id="A0AAE1UGV4"/>
<organism evidence="1 2">
    <name type="scientific">Petrolisthes manimaculis</name>
    <dbReference type="NCBI Taxonomy" id="1843537"/>
    <lineage>
        <taxon>Eukaryota</taxon>
        <taxon>Metazoa</taxon>
        <taxon>Ecdysozoa</taxon>
        <taxon>Arthropoda</taxon>
        <taxon>Crustacea</taxon>
        <taxon>Multicrustacea</taxon>
        <taxon>Malacostraca</taxon>
        <taxon>Eumalacostraca</taxon>
        <taxon>Eucarida</taxon>
        <taxon>Decapoda</taxon>
        <taxon>Pleocyemata</taxon>
        <taxon>Anomura</taxon>
        <taxon>Galatheoidea</taxon>
        <taxon>Porcellanidae</taxon>
        <taxon>Petrolisthes</taxon>
    </lineage>
</organism>
<proteinExistence type="predicted"/>
<evidence type="ECO:0000313" key="2">
    <source>
        <dbReference type="Proteomes" id="UP001292094"/>
    </source>
</evidence>
<dbReference type="Proteomes" id="UP001292094">
    <property type="component" value="Unassembled WGS sequence"/>
</dbReference>
<accession>A0AAE1UGV4</accession>
<comment type="caution">
    <text evidence="1">The sequence shown here is derived from an EMBL/GenBank/DDBJ whole genome shotgun (WGS) entry which is preliminary data.</text>
</comment>
<gene>
    <name evidence="1" type="ORF">Pmani_005141</name>
</gene>
<sequence>MNEVEVNSITRQEVVLTVTKMKQKKAVGPDEIPVEAWKVLVLEGVGIEVLWKIIRQAIEEGKNIPDDWRLSINY</sequence>
<keyword evidence="2" id="KW-1185">Reference proteome</keyword>
<dbReference type="EMBL" id="JAWZYT010000374">
    <property type="protein sequence ID" value="KAK4324138.1"/>
    <property type="molecule type" value="Genomic_DNA"/>
</dbReference>
<name>A0AAE1UGV4_9EUCA</name>